<comment type="cofactor">
    <cofactor evidence="1">
        <name>FAD</name>
        <dbReference type="ChEBI" id="CHEBI:57692"/>
    </cofactor>
</comment>
<comment type="caution">
    <text evidence="3">The sequence shown here is derived from an EMBL/GenBank/DDBJ whole genome shotgun (WGS) entry which is preliminary data.</text>
</comment>
<dbReference type="InterPro" id="IPR050415">
    <property type="entry name" value="MRET"/>
</dbReference>
<keyword evidence="4" id="KW-1185">Reference proteome</keyword>
<sequence length="529" mass="57234">MTSLSWPASLSPRWLTMHRAVLLALLALAVVSFIVASTDSDFAYTPEQLLVSLVIALAVTGTGTYLCAALVRVPPGADSWAITALILFFLMPGVSDAASAVSMVIAAGAAAISKYVLVWRRRLILNPAVVGAIAAYAVSYAGVSIGGVPLSSPFWWVAAEPLFTPMLIIGILLVTALREWWLVTIFLLATLATVGVLQVTQGGQDVQFVFVSSPTLFLASVMLPEPLTSPTSRIHRAVYAIIVAVLMNWQQSFEITDTFSLEFVPQIALGVGCVYAFVVRMIAQRGAGRVVLDTQVDRIAENTYRVRAQTTSPLRFAPGQWAMVSAPRWSAPLWQRTRRVFSYAEAPGENPVEFAFTVPSARVSTFKSDLMESRRSRLYLDATGGDFTLERRAGRHPLVLLAAGIGITPYRSMLRSLTLGDGRPDLSWLTVVHVVGAAERTVYDDDLDILRAAGARVEVTSADTGLTAGIAEPAALVDLAGRAVHSGDAHYLVSGNPAFVRTTAATIRRTDTTTRWAFWRIRTDAFLGY</sequence>
<organism evidence="3 4">
    <name type="scientific">Gordonia oryzae</name>
    <dbReference type="NCBI Taxonomy" id="2487349"/>
    <lineage>
        <taxon>Bacteria</taxon>
        <taxon>Bacillati</taxon>
        <taxon>Actinomycetota</taxon>
        <taxon>Actinomycetes</taxon>
        <taxon>Mycobacteriales</taxon>
        <taxon>Gordoniaceae</taxon>
        <taxon>Gordonia</taxon>
    </lineage>
</organism>
<dbReference type="InterPro" id="IPR039261">
    <property type="entry name" value="FNR_nucleotide-bd"/>
</dbReference>
<dbReference type="InterPro" id="IPR017938">
    <property type="entry name" value="Riboflavin_synthase-like_b-brl"/>
</dbReference>
<feature type="transmembrane region" description="Helical" evidence="2">
    <location>
        <begin position="180"/>
        <end position="200"/>
    </location>
</feature>
<dbReference type="Proteomes" id="UP000267536">
    <property type="component" value="Unassembled WGS sequence"/>
</dbReference>
<dbReference type="RefSeq" id="WP_123929660.1">
    <property type="nucleotide sequence ID" value="NZ_JBPSDP010000007.1"/>
</dbReference>
<dbReference type="GO" id="GO:0016491">
    <property type="term" value="F:oxidoreductase activity"/>
    <property type="evidence" value="ECO:0007669"/>
    <property type="project" value="TreeGrafter"/>
</dbReference>
<dbReference type="PANTHER" id="PTHR47354">
    <property type="entry name" value="NADH OXIDOREDUCTASE HCR"/>
    <property type="match status" value="1"/>
</dbReference>
<dbReference type="AlphaFoldDB" id="A0A3N4GAQ0"/>
<dbReference type="Gene3D" id="3.40.50.80">
    <property type="entry name" value="Nucleotide-binding domain of ferredoxin-NADP reductase (FNR) module"/>
    <property type="match status" value="1"/>
</dbReference>
<protein>
    <submittedName>
        <fullName evidence="3">FAD-dependent oxidoreductase</fullName>
    </submittedName>
</protein>
<feature type="transmembrane region" description="Helical" evidence="2">
    <location>
        <begin position="79"/>
        <end position="112"/>
    </location>
</feature>
<keyword evidence="2" id="KW-0472">Membrane</keyword>
<dbReference type="EMBL" id="RKMH01000008">
    <property type="protein sequence ID" value="RPA59863.1"/>
    <property type="molecule type" value="Genomic_DNA"/>
</dbReference>
<accession>A0A3N4GAQ0</accession>
<proteinExistence type="predicted"/>
<dbReference type="OrthoDB" id="9801223at2"/>
<dbReference type="PANTHER" id="PTHR47354:SF5">
    <property type="entry name" value="PROTEIN RFBI"/>
    <property type="match status" value="1"/>
</dbReference>
<evidence type="ECO:0000256" key="1">
    <source>
        <dbReference type="ARBA" id="ARBA00001974"/>
    </source>
</evidence>
<feature type="transmembrane region" description="Helical" evidence="2">
    <location>
        <begin position="49"/>
        <end position="73"/>
    </location>
</feature>
<dbReference type="Gene3D" id="2.40.30.10">
    <property type="entry name" value="Translation factors"/>
    <property type="match status" value="1"/>
</dbReference>
<dbReference type="SUPFAM" id="SSF63380">
    <property type="entry name" value="Riboflavin synthase domain-like"/>
    <property type="match status" value="1"/>
</dbReference>
<keyword evidence="2" id="KW-1133">Transmembrane helix</keyword>
<name>A0A3N4GAQ0_9ACTN</name>
<feature type="transmembrane region" description="Helical" evidence="2">
    <location>
        <begin position="20"/>
        <end position="37"/>
    </location>
</feature>
<feature type="transmembrane region" description="Helical" evidence="2">
    <location>
        <begin position="124"/>
        <end position="148"/>
    </location>
</feature>
<dbReference type="SUPFAM" id="SSF52343">
    <property type="entry name" value="Ferredoxin reductase-like, C-terminal NADP-linked domain"/>
    <property type="match status" value="1"/>
</dbReference>
<feature type="transmembrane region" description="Helical" evidence="2">
    <location>
        <begin position="154"/>
        <end position="173"/>
    </location>
</feature>
<reference evidence="3 4" key="1">
    <citation type="submission" date="2018-11" db="EMBL/GenBank/DDBJ databases">
        <title>Draft genome sequence of Gordonia sp. RS15-1S isolated from rice stems.</title>
        <authorList>
            <person name="Muangham S."/>
        </authorList>
    </citation>
    <scope>NUCLEOTIDE SEQUENCE [LARGE SCALE GENOMIC DNA]</scope>
    <source>
        <strain evidence="3 4">RS15-1S</strain>
    </source>
</reference>
<gene>
    <name evidence="3" type="ORF">EF294_11415</name>
</gene>
<keyword evidence="2" id="KW-0812">Transmembrane</keyword>
<evidence type="ECO:0000313" key="4">
    <source>
        <dbReference type="Proteomes" id="UP000267536"/>
    </source>
</evidence>
<dbReference type="CDD" id="cd00322">
    <property type="entry name" value="FNR_like"/>
    <property type="match status" value="1"/>
</dbReference>
<evidence type="ECO:0000313" key="3">
    <source>
        <dbReference type="EMBL" id="RPA59863.1"/>
    </source>
</evidence>
<evidence type="ECO:0000256" key="2">
    <source>
        <dbReference type="SAM" id="Phobius"/>
    </source>
</evidence>